<gene>
    <name evidence="1" type="ORF">E2605_18235</name>
</gene>
<dbReference type="RefSeq" id="WP_134437471.1">
    <property type="nucleotide sequence ID" value="NZ_SOML01000016.1"/>
</dbReference>
<accession>A0A4Y8KTZ1</accession>
<dbReference type="OrthoDB" id="1037067at2"/>
<evidence type="ECO:0000313" key="1">
    <source>
        <dbReference type="EMBL" id="TFD92784.1"/>
    </source>
</evidence>
<proteinExistence type="predicted"/>
<dbReference type="AlphaFoldDB" id="A0A4Y8KTZ1"/>
<keyword evidence="2" id="KW-1185">Reference proteome</keyword>
<reference evidence="1 2" key="1">
    <citation type="submission" date="2019-03" db="EMBL/GenBank/DDBJ databases">
        <title>San Antonio Military Medical Center submission to MRSN (WRAIR), pending publication.</title>
        <authorList>
            <person name="Blyth D.M."/>
            <person name="Mccarthy S.L."/>
            <person name="Schall S.E."/>
            <person name="Stam J.A."/>
            <person name="Ong A.C."/>
            <person name="Mcgann P.T."/>
        </authorList>
    </citation>
    <scope>NUCLEOTIDE SEQUENCE [LARGE SCALE GENOMIC DNA]</scope>
    <source>
        <strain evidence="1 2">MRSN571793</strain>
    </source>
</reference>
<protein>
    <submittedName>
        <fullName evidence="1">Uncharacterized protein</fullName>
    </submittedName>
</protein>
<evidence type="ECO:0000313" key="2">
    <source>
        <dbReference type="Proteomes" id="UP000297861"/>
    </source>
</evidence>
<dbReference type="Proteomes" id="UP000297861">
    <property type="component" value="Unassembled WGS sequence"/>
</dbReference>
<dbReference type="EMBL" id="SOML01000016">
    <property type="protein sequence ID" value="TFD92784.1"/>
    <property type="molecule type" value="Genomic_DNA"/>
</dbReference>
<name>A0A4Y8KTZ1_9BACT</name>
<comment type="caution">
    <text evidence="1">The sequence shown here is derived from an EMBL/GenBank/DDBJ whole genome shotgun (WGS) entry which is preliminary data.</text>
</comment>
<sequence>MKVYEVFTLAKPLIEKLTSSGINPKDIQYMDLYDDFLRLKNEGHKVTYIEAYLCEEYGIKKTKFYELTKLFDIDL</sequence>
<organism evidence="1 2">
    <name type="scientific">Dysgonomonas capnocytophagoides</name>
    <dbReference type="NCBI Taxonomy" id="45254"/>
    <lineage>
        <taxon>Bacteria</taxon>
        <taxon>Pseudomonadati</taxon>
        <taxon>Bacteroidota</taxon>
        <taxon>Bacteroidia</taxon>
        <taxon>Bacteroidales</taxon>
        <taxon>Dysgonomonadaceae</taxon>
        <taxon>Dysgonomonas</taxon>
    </lineage>
</organism>